<organism evidence="1">
    <name type="scientific">Anguilla anguilla</name>
    <name type="common">European freshwater eel</name>
    <name type="synonym">Muraena anguilla</name>
    <dbReference type="NCBI Taxonomy" id="7936"/>
    <lineage>
        <taxon>Eukaryota</taxon>
        <taxon>Metazoa</taxon>
        <taxon>Chordata</taxon>
        <taxon>Craniata</taxon>
        <taxon>Vertebrata</taxon>
        <taxon>Euteleostomi</taxon>
        <taxon>Actinopterygii</taxon>
        <taxon>Neopterygii</taxon>
        <taxon>Teleostei</taxon>
        <taxon>Anguilliformes</taxon>
        <taxon>Anguillidae</taxon>
        <taxon>Anguilla</taxon>
    </lineage>
</organism>
<accession>A0A0E9W0T1</accession>
<evidence type="ECO:0000313" key="1">
    <source>
        <dbReference type="EMBL" id="JAH83170.1"/>
    </source>
</evidence>
<reference evidence="1" key="1">
    <citation type="submission" date="2014-11" db="EMBL/GenBank/DDBJ databases">
        <authorList>
            <person name="Amaro Gonzalez C."/>
        </authorList>
    </citation>
    <scope>NUCLEOTIDE SEQUENCE</scope>
</reference>
<protein>
    <submittedName>
        <fullName evidence="1">Uncharacterized protein</fullName>
    </submittedName>
</protein>
<dbReference type="EMBL" id="GBXM01025407">
    <property type="protein sequence ID" value="JAH83170.1"/>
    <property type="molecule type" value="Transcribed_RNA"/>
</dbReference>
<name>A0A0E9W0T1_ANGAN</name>
<sequence length="36" mass="4192">MYSMKCTGPKWFNIYTLNGGSWESELTLLTIKFSFP</sequence>
<dbReference type="AlphaFoldDB" id="A0A0E9W0T1"/>
<proteinExistence type="predicted"/>
<reference evidence="1" key="2">
    <citation type="journal article" date="2015" name="Fish Shellfish Immunol.">
        <title>Early steps in the European eel (Anguilla anguilla)-Vibrio vulnificus interaction in the gills: Role of the RtxA13 toxin.</title>
        <authorList>
            <person name="Callol A."/>
            <person name="Pajuelo D."/>
            <person name="Ebbesson L."/>
            <person name="Teles M."/>
            <person name="MacKenzie S."/>
            <person name="Amaro C."/>
        </authorList>
    </citation>
    <scope>NUCLEOTIDE SEQUENCE</scope>
</reference>